<evidence type="ECO:0000313" key="5">
    <source>
        <dbReference type="Proteomes" id="UP000243297"/>
    </source>
</evidence>
<dbReference type="PANTHER" id="PTHR43377">
    <property type="entry name" value="BILIVERDIN REDUCTASE A"/>
    <property type="match status" value="1"/>
</dbReference>
<sequence length="411" mass="46296">MKTCAVIGAGLRGQYAYPPYVKENGGLKFVAVADLIPGRVESFKKEYHIPDKMCFESGEELLKQGKLADAVIIATMDQDHYAQTIEAIKLGYDILLEKPISPNLKECLEIEKLAKEYNTKIIVCHVLRYTPFYKKIKELLDEKTIGQIINVEAMENVGHWHQAHSFVRGNWRKEETSSPMILQKCCHDLDIYTWLIGSEAESLSSYGDLAYFKKENAPKDAPICCLDHCPNRDNCRYDVYKTYLTEHIGWPTNAIGTDMSLDGRVKSLKETMYGHCVFHCDNDVVDHQTINIKYKNGVIMTFTMTAFTEECDRTLRIMGTHGEIKAAMNSGVIEITEFLGGNKTIVTIEKQDKGHGGGDYGIMHNFIGILNEEMTNSNPISGSVHSHVLAFASEKSRKSGETINIKEYIGK</sequence>
<dbReference type="OrthoDB" id="9815825at2"/>
<dbReference type="STRING" id="118967.SAMN02745191_0605"/>
<dbReference type="Pfam" id="PF02894">
    <property type="entry name" value="GFO_IDH_MocA_C"/>
    <property type="match status" value="1"/>
</dbReference>
<dbReference type="AlphaFoldDB" id="A0A1T4KLW2"/>
<dbReference type="Pfam" id="PF01408">
    <property type="entry name" value="GFO_IDH_MocA"/>
    <property type="match status" value="1"/>
</dbReference>
<feature type="domain" description="Gfo/Idh/MocA-like oxidoreductase C-terminal" evidence="3">
    <location>
        <begin position="137"/>
        <end position="404"/>
    </location>
</feature>
<evidence type="ECO:0000259" key="3">
    <source>
        <dbReference type="Pfam" id="PF02894"/>
    </source>
</evidence>
<evidence type="ECO:0000256" key="1">
    <source>
        <dbReference type="ARBA" id="ARBA00010928"/>
    </source>
</evidence>
<dbReference type="EMBL" id="FUWY01000001">
    <property type="protein sequence ID" value="SJZ43380.1"/>
    <property type="molecule type" value="Genomic_DNA"/>
</dbReference>
<keyword evidence="5" id="KW-1185">Reference proteome</keyword>
<dbReference type="Gene3D" id="3.40.50.720">
    <property type="entry name" value="NAD(P)-binding Rossmann-like Domain"/>
    <property type="match status" value="1"/>
</dbReference>
<comment type="similarity">
    <text evidence="1">Belongs to the Gfo/Idh/MocA family.</text>
</comment>
<dbReference type="InterPro" id="IPR051450">
    <property type="entry name" value="Gfo/Idh/MocA_Oxidoreductases"/>
</dbReference>
<evidence type="ECO:0000259" key="2">
    <source>
        <dbReference type="Pfam" id="PF01408"/>
    </source>
</evidence>
<evidence type="ECO:0000313" key="4">
    <source>
        <dbReference type="EMBL" id="SJZ43380.1"/>
    </source>
</evidence>
<dbReference type="RefSeq" id="WP_078711033.1">
    <property type="nucleotide sequence ID" value="NZ_FUWY01000001.1"/>
</dbReference>
<dbReference type="InterPro" id="IPR004104">
    <property type="entry name" value="Gfo/Idh/MocA-like_OxRdtase_C"/>
</dbReference>
<reference evidence="5" key="1">
    <citation type="submission" date="2017-02" db="EMBL/GenBank/DDBJ databases">
        <authorList>
            <person name="Varghese N."/>
            <person name="Submissions S."/>
        </authorList>
    </citation>
    <scope>NUCLEOTIDE SEQUENCE [LARGE SCALE GENOMIC DNA]</scope>
    <source>
        <strain evidence="5">ATCC 25662</strain>
    </source>
</reference>
<proteinExistence type="inferred from homology"/>
<dbReference type="GO" id="GO:0000166">
    <property type="term" value="F:nucleotide binding"/>
    <property type="evidence" value="ECO:0007669"/>
    <property type="project" value="InterPro"/>
</dbReference>
<organism evidence="4 5">
    <name type="scientific">Anaerorhabdus furcosa</name>
    <dbReference type="NCBI Taxonomy" id="118967"/>
    <lineage>
        <taxon>Bacteria</taxon>
        <taxon>Bacillati</taxon>
        <taxon>Bacillota</taxon>
        <taxon>Erysipelotrichia</taxon>
        <taxon>Erysipelotrichales</taxon>
        <taxon>Erysipelotrichaceae</taxon>
        <taxon>Anaerorhabdus</taxon>
    </lineage>
</organism>
<name>A0A1T4KLW2_9FIRM</name>
<dbReference type="Gene3D" id="3.30.360.10">
    <property type="entry name" value="Dihydrodipicolinate Reductase, domain 2"/>
    <property type="match status" value="1"/>
</dbReference>
<dbReference type="SUPFAM" id="SSF51735">
    <property type="entry name" value="NAD(P)-binding Rossmann-fold domains"/>
    <property type="match status" value="1"/>
</dbReference>
<protein>
    <submittedName>
        <fullName evidence="4">Oxidoreductase family, C-terminal alpha/beta domain</fullName>
    </submittedName>
</protein>
<dbReference type="InterPro" id="IPR000683">
    <property type="entry name" value="Gfo/Idh/MocA-like_OxRdtase_N"/>
</dbReference>
<dbReference type="Proteomes" id="UP000243297">
    <property type="component" value="Unassembled WGS sequence"/>
</dbReference>
<dbReference type="PANTHER" id="PTHR43377:SF2">
    <property type="entry name" value="BINDING ROSSMANN FOLD OXIDOREDUCTASE, PUTATIVE (AFU_ORTHOLOGUE AFUA_4G00560)-RELATED"/>
    <property type="match status" value="1"/>
</dbReference>
<dbReference type="InterPro" id="IPR036291">
    <property type="entry name" value="NAD(P)-bd_dom_sf"/>
</dbReference>
<dbReference type="SUPFAM" id="SSF55347">
    <property type="entry name" value="Glyceraldehyde-3-phosphate dehydrogenase-like, C-terminal domain"/>
    <property type="match status" value="1"/>
</dbReference>
<feature type="domain" description="Gfo/Idh/MocA-like oxidoreductase N-terminal" evidence="2">
    <location>
        <begin position="3"/>
        <end position="123"/>
    </location>
</feature>
<accession>A0A1T4KLW2</accession>
<gene>
    <name evidence="4" type="ORF">SAMN02745191_0605</name>
</gene>